<comment type="similarity">
    <text evidence="1">Belongs to the non-flavoprotein flavin reductase family.</text>
</comment>
<dbReference type="GO" id="GO:0042602">
    <property type="term" value="F:riboflavin reductase (NADPH) activity"/>
    <property type="evidence" value="ECO:0007669"/>
    <property type="project" value="TreeGrafter"/>
</dbReference>
<dbReference type="PANTHER" id="PTHR30466">
    <property type="entry name" value="FLAVIN REDUCTASE"/>
    <property type="match status" value="1"/>
</dbReference>
<accession>A0A932FWI4</accession>
<dbReference type="InterPro" id="IPR012349">
    <property type="entry name" value="Split_barrel_FMN-bd"/>
</dbReference>
<dbReference type="Gene3D" id="2.30.110.10">
    <property type="entry name" value="Electron Transport, Fmn-binding Protein, Chain A"/>
    <property type="match status" value="1"/>
</dbReference>
<reference evidence="4" key="1">
    <citation type="submission" date="2020-07" db="EMBL/GenBank/DDBJ databases">
        <title>Huge and variable diversity of episymbiotic CPR bacteria and DPANN archaea in groundwater ecosystems.</title>
        <authorList>
            <person name="He C.Y."/>
            <person name="Keren R."/>
            <person name="Whittaker M."/>
            <person name="Farag I.F."/>
            <person name="Doudna J."/>
            <person name="Cate J.H.D."/>
            <person name="Banfield J.F."/>
        </authorList>
    </citation>
    <scope>NUCLEOTIDE SEQUENCE</scope>
    <source>
        <strain evidence="4">NC_groundwater_672_Ag_B-0.1um_62_36</strain>
    </source>
</reference>
<dbReference type="EMBL" id="JACPRF010000175">
    <property type="protein sequence ID" value="MBI2876357.1"/>
    <property type="molecule type" value="Genomic_DNA"/>
</dbReference>
<dbReference type="SMART" id="SM00903">
    <property type="entry name" value="Flavin_Reduct"/>
    <property type="match status" value="1"/>
</dbReference>
<dbReference type="Proteomes" id="UP000769766">
    <property type="component" value="Unassembled WGS sequence"/>
</dbReference>
<evidence type="ECO:0000256" key="2">
    <source>
        <dbReference type="ARBA" id="ARBA00023002"/>
    </source>
</evidence>
<organism evidence="4 5">
    <name type="scientific">Tectimicrobiota bacterium</name>
    <dbReference type="NCBI Taxonomy" id="2528274"/>
    <lineage>
        <taxon>Bacteria</taxon>
        <taxon>Pseudomonadati</taxon>
        <taxon>Nitrospinota/Tectimicrobiota group</taxon>
        <taxon>Candidatus Tectimicrobiota</taxon>
    </lineage>
</organism>
<dbReference type="SUPFAM" id="SSF50475">
    <property type="entry name" value="FMN-binding split barrel"/>
    <property type="match status" value="1"/>
</dbReference>
<evidence type="ECO:0000259" key="3">
    <source>
        <dbReference type="SMART" id="SM00903"/>
    </source>
</evidence>
<dbReference type="Pfam" id="PF01613">
    <property type="entry name" value="Flavin_Reduct"/>
    <property type="match status" value="1"/>
</dbReference>
<dbReference type="GO" id="GO:0010181">
    <property type="term" value="F:FMN binding"/>
    <property type="evidence" value="ECO:0007669"/>
    <property type="project" value="InterPro"/>
</dbReference>
<gene>
    <name evidence="4" type="ORF">HYY20_05700</name>
</gene>
<dbReference type="InterPro" id="IPR050268">
    <property type="entry name" value="NADH-dep_flavin_reductase"/>
</dbReference>
<dbReference type="PANTHER" id="PTHR30466:SF11">
    <property type="entry name" value="FLAVIN-DEPENDENT MONOOXYGENASE, REDUCTASE SUBUNIT HSAB"/>
    <property type="match status" value="1"/>
</dbReference>
<comment type="caution">
    <text evidence="4">The sequence shown here is derived from an EMBL/GenBank/DDBJ whole genome shotgun (WGS) entry which is preliminary data.</text>
</comment>
<dbReference type="InterPro" id="IPR002563">
    <property type="entry name" value="Flavin_Rdtase-like_dom"/>
</dbReference>
<protein>
    <submittedName>
        <fullName evidence="4">Flavin reductase</fullName>
    </submittedName>
</protein>
<evidence type="ECO:0000313" key="5">
    <source>
        <dbReference type="Proteomes" id="UP000769766"/>
    </source>
</evidence>
<evidence type="ECO:0000313" key="4">
    <source>
        <dbReference type="EMBL" id="MBI2876357.1"/>
    </source>
</evidence>
<keyword evidence="2" id="KW-0560">Oxidoreductase</keyword>
<name>A0A932FWI4_UNCTE</name>
<feature type="domain" description="Flavin reductase like" evidence="3">
    <location>
        <begin position="10"/>
        <end position="155"/>
    </location>
</feature>
<proteinExistence type="inferred from homology"/>
<sequence length="158" mass="17259">MREEVLSRVLKRLISGVYLLTCCRGEEINGMPVSWASQVSSRPPLVMVAVRPDRYSHAMIEASGAFALSLLGRGQPGLVDRFMHPGPLKAEKFQGLEVERGVTGCPLLRDAAGFLECRVVGSQRPGDHTLFLGEVVAAGWYRDLPLLSMNDYGHSYGG</sequence>
<dbReference type="AlphaFoldDB" id="A0A932FWI4"/>
<evidence type="ECO:0000256" key="1">
    <source>
        <dbReference type="ARBA" id="ARBA00008898"/>
    </source>
</evidence>